<name>A0A2M9G6C4_9PROT</name>
<dbReference type="GO" id="GO:0032259">
    <property type="term" value="P:methylation"/>
    <property type="evidence" value="ECO:0007669"/>
    <property type="project" value="UniProtKB-KW"/>
</dbReference>
<dbReference type="Gene3D" id="3.40.50.150">
    <property type="entry name" value="Vaccinia Virus protein VP39"/>
    <property type="match status" value="1"/>
</dbReference>
<gene>
    <name evidence="4" type="ORF">CVT23_02890</name>
</gene>
<sequence>MDYEAARQAMINSQLRPNRLIDERLIEAIDRVPREAFVPKELRGIAYVDEDLPLGEGRYMMEPMVLARMLQDARIEADDTVLMVGCTTGYGAAVAAALAGTVIALEQDPEFVRRATETLAGLGIANVAVVEGELAQGIPDQGPFDVIILEGAVAEVPETLLDQLAEGGRLMTVLREGGIGKLTIFTRVGGIGRRTIFDAATPVLPGFEKKKSFVF</sequence>
<dbReference type="PANTHER" id="PTHR11579">
    <property type="entry name" value="PROTEIN-L-ISOASPARTATE O-METHYLTRANSFERASE"/>
    <property type="match status" value="1"/>
</dbReference>
<keyword evidence="4" id="KW-0808">Transferase</keyword>
<dbReference type="OrthoDB" id="9798496at2"/>
<dbReference type="AlphaFoldDB" id="A0A2M9G6C4"/>
<dbReference type="InterPro" id="IPR000682">
    <property type="entry name" value="PCMT"/>
</dbReference>
<dbReference type="GO" id="GO:0005737">
    <property type="term" value="C:cytoplasm"/>
    <property type="evidence" value="ECO:0007669"/>
    <property type="project" value="TreeGrafter"/>
</dbReference>
<evidence type="ECO:0000313" key="4">
    <source>
        <dbReference type="EMBL" id="PJK31275.1"/>
    </source>
</evidence>
<dbReference type="CDD" id="cd02440">
    <property type="entry name" value="AdoMet_MTases"/>
    <property type="match status" value="1"/>
</dbReference>
<keyword evidence="5" id="KW-1185">Reference proteome</keyword>
<evidence type="ECO:0000313" key="5">
    <source>
        <dbReference type="Proteomes" id="UP000229498"/>
    </source>
</evidence>
<protein>
    <recommendedName>
        <fullName evidence="2">Protein-L-isoaspartate O-methyltransferase</fullName>
    </recommendedName>
    <alternativeName>
        <fullName evidence="3">Protein L-isoaspartyl methyltransferase</fullName>
    </alternativeName>
</protein>
<evidence type="ECO:0000256" key="3">
    <source>
        <dbReference type="ARBA" id="ARBA00030757"/>
    </source>
</evidence>
<dbReference type="GO" id="GO:0004719">
    <property type="term" value="F:protein-L-isoaspartate (D-aspartate) O-methyltransferase activity"/>
    <property type="evidence" value="ECO:0007669"/>
    <property type="project" value="InterPro"/>
</dbReference>
<comment type="similarity">
    <text evidence="1">Belongs to the methyltransferase superfamily. L-isoaspartyl/D-aspartyl protein methyltransferase family.</text>
</comment>
<comment type="caution">
    <text evidence="4">The sequence shown here is derived from an EMBL/GenBank/DDBJ whole genome shotgun (WGS) entry which is preliminary data.</text>
</comment>
<proteinExistence type="inferred from homology"/>
<organism evidence="4 5">
    <name type="scientific">Minwuia thermotolerans</name>
    <dbReference type="NCBI Taxonomy" id="2056226"/>
    <lineage>
        <taxon>Bacteria</taxon>
        <taxon>Pseudomonadati</taxon>
        <taxon>Pseudomonadota</taxon>
        <taxon>Alphaproteobacteria</taxon>
        <taxon>Minwuiales</taxon>
        <taxon>Minwuiaceae</taxon>
        <taxon>Minwuia</taxon>
    </lineage>
</organism>
<dbReference type="Proteomes" id="UP000229498">
    <property type="component" value="Unassembled WGS sequence"/>
</dbReference>
<evidence type="ECO:0000256" key="1">
    <source>
        <dbReference type="ARBA" id="ARBA00005369"/>
    </source>
</evidence>
<dbReference type="EMBL" id="PHIG01000007">
    <property type="protein sequence ID" value="PJK31275.1"/>
    <property type="molecule type" value="Genomic_DNA"/>
</dbReference>
<dbReference type="PANTHER" id="PTHR11579:SF18">
    <property type="entry name" value="PROTEIN-L-ISOASPARTATE O-METHYLTRANSFERASE"/>
    <property type="match status" value="1"/>
</dbReference>
<dbReference type="InterPro" id="IPR029063">
    <property type="entry name" value="SAM-dependent_MTases_sf"/>
</dbReference>
<evidence type="ECO:0000256" key="2">
    <source>
        <dbReference type="ARBA" id="ARBA00013346"/>
    </source>
</evidence>
<dbReference type="SUPFAM" id="SSF53335">
    <property type="entry name" value="S-adenosyl-L-methionine-dependent methyltransferases"/>
    <property type="match status" value="1"/>
</dbReference>
<dbReference type="Pfam" id="PF01135">
    <property type="entry name" value="PCMT"/>
    <property type="match status" value="1"/>
</dbReference>
<keyword evidence="4" id="KW-0489">Methyltransferase</keyword>
<accession>A0A2M9G6C4</accession>
<reference evidence="4 5" key="1">
    <citation type="submission" date="2017-11" db="EMBL/GenBank/DDBJ databases">
        <title>Draft genome sequence of Rhizobiales bacterium SY3-13.</title>
        <authorList>
            <person name="Sun C."/>
        </authorList>
    </citation>
    <scope>NUCLEOTIDE SEQUENCE [LARGE SCALE GENOMIC DNA]</scope>
    <source>
        <strain evidence="4 5">SY3-13</strain>
    </source>
</reference>